<dbReference type="InterPro" id="IPR011545">
    <property type="entry name" value="DEAD/DEAH_box_helicase_dom"/>
</dbReference>
<keyword evidence="9" id="KW-0238">DNA-binding</keyword>
<evidence type="ECO:0000256" key="13">
    <source>
        <dbReference type="ARBA" id="ARBA00044535"/>
    </source>
</evidence>
<comment type="cofactor">
    <cofactor evidence="1">
        <name>Mg(2+)</name>
        <dbReference type="ChEBI" id="CHEBI:18420"/>
    </cofactor>
</comment>
<dbReference type="InterPro" id="IPR018982">
    <property type="entry name" value="RQC_domain"/>
</dbReference>
<dbReference type="SMART" id="SM00956">
    <property type="entry name" value="RQC"/>
    <property type="match status" value="1"/>
</dbReference>
<dbReference type="GO" id="GO:0043590">
    <property type="term" value="C:bacterial nucleoid"/>
    <property type="evidence" value="ECO:0007669"/>
    <property type="project" value="TreeGrafter"/>
</dbReference>
<protein>
    <recommendedName>
        <fullName evidence="13">ATP-dependent DNA helicase RecQ</fullName>
        <ecNumber evidence="12">5.6.2.4</ecNumber>
    </recommendedName>
    <alternativeName>
        <fullName evidence="14">DNA 3'-5' helicase RecQ</fullName>
    </alternativeName>
</protein>
<dbReference type="PROSITE" id="PS50967">
    <property type="entry name" value="HRDC"/>
    <property type="match status" value="1"/>
</dbReference>
<dbReference type="PROSITE" id="PS51194">
    <property type="entry name" value="HELICASE_CTER"/>
    <property type="match status" value="1"/>
</dbReference>
<keyword evidence="5" id="KW-0547">Nucleotide-binding</keyword>
<reference evidence="20" key="1">
    <citation type="submission" date="2018-02" db="EMBL/GenBank/DDBJ databases">
        <title>Genome sequence of Desulfocucumis palustris strain NAW-5.</title>
        <authorList>
            <person name="Watanabe M."/>
            <person name="Kojima H."/>
            <person name="Fukui M."/>
        </authorList>
    </citation>
    <scope>NUCLEOTIDE SEQUENCE [LARGE SCALE GENOMIC DNA]</scope>
    <source>
        <strain evidence="20">NAW-5</strain>
    </source>
</reference>
<dbReference type="InterPro" id="IPR036390">
    <property type="entry name" value="WH_DNA-bd_sf"/>
</dbReference>
<dbReference type="PROSITE" id="PS51192">
    <property type="entry name" value="HELICASE_ATP_BIND_1"/>
    <property type="match status" value="1"/>
</dbReference>
<dbReference type="GO" id="GO:0030894">
    <property type="term" value="C:replisome"/>
    <property type="evidence" value="ECO:0007669"/>
    <property type="project" value="TreeGrafter"/>
</dbReference>
<evidence type="ECO:0000256" key="10">
    <source>
        <dbReference type="ARBA" id="ARBA00023235"/>
    </source>
</evidence>
<evidence type="ECO:0000256" key="7">
    <source>
        <dbReference type="ARBA" id="ARBA00022806"/>
    </source>
</evidence>
<dbReference type="SMART" id="SM00487">
    <property type="entry name" value="DEXDc"/>
    <property type="match status" value="1"/>
</dbReference>
<feature type="domain" description="Helicase ATP-binding" evidence="17">
    <location>
        <begin position="28"/>
        <end position="198"/>
    </location>
</feature>
<keyword evidence="4" id="KW-0479">Metal-binding</keyword>
<sequence>MNQYSSLEKALQQYFNFSSFRAGQKDVVEKVLGGNNVLAIMPTGQGKSLCYQLPALLMPGVAVVISPLVALMKDQVDALHGKNLRQATFISSQLTLEEQRRRMDEMGRGKYKIVYVAPERLKSRTFLAQLARIKVSLLTVDEAHCISHWGHDFRPDYLYIREFHGQLPGNPQILALTATATPSVQQDILNQLDIPDACRVVSGSDRPNLYYTAGVFDNDRARLDKLHELLSGRRESGLIYVATRKDAERLASWLSGSLKIAAAAYHAGLEPEERSRVQENFLQGGIDVVVGTNAFGMGIDKPDIRFVIHCCLPASLEAYYQEVGRAGRDGRPALCALLFIHRDRQLQDWIIDNDSLGKEDIVNFMHAYRNSQRDNVSVISCGELEQGGLGETKVRFLISMLERLGIIHLTDRDGDNLYLEAGSEPPTARLMNVVLQEARQRTAERKEKLAAMANWVHTSGCRRAALLNYFGEAVGELKEICCDNCLNNSSGKLVKSDLPLAVFGAVKELPRPVGQKKLVDVLRGSRAKDIIEWGYDKINFYGRLSALPAPAVRGLVNQLIGDGFLGVAGDEYPVVVLTAKGEEVLNSGQAIPIRQDYILSGGNASGTAPAGNIDADRELLAVLKEFRSELARRESMPPYVFFHDRVLQEIAAKKPVTPAELLNIKGLGEKKVARFGERIIEMVRSNVYGAPVGPDQESLETPAAAPDLRAPGEKPPAGDKVDMADRIESIFRQGFSPEDIALRLGRAVSTVEGYLARLVAEDRIKVDELVPWPVRSQIYLAMEQVGVKKIAPVKKLLGEDIPYSAIRYVQAGLLKDEFLNPEKTTQD</sequence>
<dbReference type="GO" id="GO:0046872">
    <property type="term" value="F:metal ion binding"/>
    <property type="evidence" value="ECO:0007669"/>
    <property type="project" value="UniProtKB-KW"/>
</dbReference>
<keyword evidence="7 19" id="KW-0347">Helicase</keyword>
<dbReference type="InterPro" id="IPR036388">
    <property type="entry name" value="WH-like_DNA-bd_sf"/>
</dbReference>
<dbReference type="FunFam" id="3.40.50.300:FF:001389">
    <property type="entry name" value="ATP-dependent DNA helicase RecQ"/>
    <property type="match status" value="1"/>
</dbReference>
<dbReference type="Gene3D" id="1.10.10.10">
    <property type="entry name" value="Winged helix-like DNA-binding domain superfamily/Winged helix DNA-binding domain"/>
    <property type="match status" value="1"/>
</dbReference>
<dbReference type="GO" id="GO:0006310">
    <property type="term" value="P:DNA recombination"/>
    <property type="evidence" value="ECO:0007669"/>
    <property type="project" value="InterPro"/>
</dbReference>
<dbReference type="OrthoDB" id="9763310at2"/>
<dbReference type="GO" id="GO:0043138">
    <property type="term" value="F:3'-5' DNA helicase activity"/>
    <property type="evidence" value="ECO:0007669"/>
    <property type="project" value="UniProtKB-EC"/>
</dbReference>
<keyword evidence="10" id="KW-0413">Isomerase</keyword>
<dbReference type="InterPro" id="IPR027417">
    <property type="entry name" value="P-loop_NTPase"/>
</dbReference>
<gene>
    <name evidence="19" type="ORF">DCCM_4251</name>
</gene>
<evidence type="ECO:0000313" key="20">
    <source>
        <dbReference type="Proteomes" id="UP000239549"/>
    </source>
</evidence>
<dbReference type="Pfam" id="PF00271">
    <property type="entry name" value="Helicase_C"/>
    <property type="match status" value="1"/>
</dbReference>
<dbReference type="AlphaFoldDB" id="A0A2L2XFV9"/>
<dbReference type="Proteomes" id="UP000239549">
    <property type="component" value="Unassembled WGS sequence"/>
</dbReference>
<evidence type="ECO:0000259" key="16">
    <source>
        <dbReference type="PROSITE" id="PS50967"/>
    </source>
</evidence>
<dbReference type="Pfam" id="PF09382">
    <property type="entry name" value="RQC"/>
    <property type="match status" value="1"/>
</dbReference>
<dbReference type="GO" id="GO:0003677">
    <property type="term" value="F:DNA binding"/>
    <property type="evidence" value="ECO:0007669"/>
    <property type="project" value="UniProtKB-KW"/>
</dbReference>
<dbReference type="Pfam" id="PF16124">
    <property type="entry name" value="RecQ_Zn_bind"/>
    <property type="match status" value="1"/>
</dbReference>
<dbReference type="PANTHER" id="PTHR13710">
    <property type="entry name" value="DNA HELICASE RECQ FAMILY MEMBER"/>
    <property type="match status" value="1"/>
</dbReference>
<dbReference type="InterPro" id="IPR004589">
    <property type="entry name" value="DNA_helicase_ATP-dep_RecQ"/>
</dbReference>
<evidence type="ECO:0000256" key="14">
    <source>
        <dbReference type="ARBA" id="ARBA00044550"/>
    </source>
</evidence>
<comment type="cofactor">
    <cofactor evidence="2">
        <name>Zn(2+)</name>
        <dbReference type="ChEBI" id="CHEBI:29105"/>
    </cofactor>
</comment>
<dbReference type="Pfam" id="PF00270">
    <property type="entry name" value="DEAD"/>
    <property type="match status" value="1"/>
</dbReference>
<name>A0A2L2XFV9_9FIRM</name>
<dbReference type="PANTHER" id="PTHR13710:SF105">
    <property type="entry name" value="ATP-DEPENDENT DNA HELICASE Q1"/>
    <property type="match status" value="1"/>
</dbReference>
<evidence type="ECO:0000313" key="19">
    <source>
        <dbReference type="EMBL" id="GBF35128.1"/>
    </source>
</evidence>
<dbReference type="Gene3D" id="1.10.150.80">
    <property type="entry name" value="HRDC domain"/>
    <property type="match status" value="1"/>
</dbReference>
<feature type="compositionally biased region" description="Basic and acidic residues" evidence="15">
    <location>
        <begin position="710"/>
        <end position="719"/>
    </location>
</feature>
<accession>A0A2L2XFV9</accession>
<dbReference type="SMART" id="SM00490">
    <property type="entry name" value="HELICc"/>
    <property type="match status" value="1"/>
</dbReference>
<evidence type="ECO:0000256" key="5">
    <source>
        <dbReference type="ARBA" id="ARBA00022741"/>
    </source>
</evidence>
<dbReference type="GO" id="GO:0005737">
    <property type="term" value="C:cytoplasm"/>
    <property type="evidence" value="ECO:0007669"/>
    <property type="project" value="TreeGrafter"/>
</dbReference>
<dbReference type="InterPro" id="IPR014001">
    <property type="entry name" value="Helicase_ATP-bd"/>
</dbReference>
<evidence type="ECO:0000256" key="1">
    <source>
        <dbReference type="ARBA" id="ARBA00001946"/>
    </source>
</evidence>
<evidence type="ECO:0000256" key="6">
    <source>
        <dbReference type="ARBA" id="ARBA00022801"/>
    </source>
</evidence>
<dbReference type="InterPro" id="IPR032284">
    <property type="entry name" value="RecQ_Zn-bd"/>
</dbReference>
<evidence type="ECO:0000256" key="11">
    <source>
        <dbReference type="ARBA" id="ARBA00034617"/>
    </source>
</evidence>
<dbReference type="GO" id="GO:0009378">
    <property type="term" value="F:four-way junction helicase activity"/>
    <property type="evidence" value="ECO:0007669"/>
    <property type="project" value="TreeGrafter"/>
</dbReference>
<feature type="region of interest" description="Disordered" evidence="15">
    <location>
        <begin position="691"/>
        <end position="719"/>
    </location>
</feature>
<dbReference type="CDD" id="cd18794">
    <property type="entry name" value="SF2_C_RecQ"/>
    <property type="match status" value="1"/>
</dbReference>
<comment type="catalytic activity">
    <reaction evidence="11">
        <text>Couples ATP hydrolysis with the unwinding of duplex DNA by translocating in the 3'-5' direction.</text>
        <dbReference type="EC" id="5.6.2.4"/>
    </reaction>
</comment>
<dbReference type="Pfam" id="PF00570">
    <property type="entry name" value="HRDC"/>
    <property type="match status" value="1"/>
</dbReference>
<evidence type="ECO:0000256" key="3">
    <source>
        <dbReference type="ARBA" id="ARBA00005446"/>
    </source>
</evidence>
<comment type="caution">
    <text evidence="19">The sequence shown here is derived from an EMBL/GenBank/DDBJ whole genome shotgun (WGS) entry which is preliminary data.</text>
</comment>
<evidence type="ECO:0000259" key="18">
    <source>
        <dbReference type="PROSITE" id="PS51194"/>
    </source>
</evidence>
<proteinExistence type="inferred from homology"/>
<dbReference type="Pfam" id="PF14493">
    <property type="entry name" value="HTH_40"/>
    <property type="match status" value="1"/>
</dbReference>
<feature type="domain" description="Helicase C-terminal" evidence="18">
    <location>
        <begin position="222"/>
        <end position="369"/>
    </location>
</feature>
<dbReference type="SUPFAM" id="SSF52540">
    <property type="entry name" value="P-loop containing nucleoside triphosphate hydrolases"/>
    <property type="match status" value="1"/>
</dbReference>
<evidence type="ECO:0000256" key="8">
    <source>
        <dbReference type="ARBA" id="ARBA00022840"/>
    </source>
</evidence>
<evidence type="ECO:0000256" key="4">
    <source>
        <dbReference type="ARBA" id="ARBA00022723"/>
    </source>
</evidence>
<evidence type="ECO:0000256" key="2">
    <source>
        <dbReference type="ARBA" id="ARBA00001947"/>
    </source>
</evidence>
<keyword evidence="20" id="KW-1185">Reference proteome</keyword>
<evidence type="ECO:0000256" key="15">
    <source>
        <dbReference type="SAM" id="MobiDB-lite"/>
    </source>
</evidence>
<dbReference type="CDD" id="cd17920">
    <property type="entry name" value="DEXHc_RecQ"/>
    <property type="match status" value="1"/>
</dbReference>
<evidence type="ECO:0000256" key="9">
    <source>
        <dbReference type="ARBA" id="ARBA00023125"/>
    </source>
</evidence>
<dbReference type="RefSeq" id="WP_104373245.1">
    <property type="nucleotide sequence ID" value="NZ_BFAV01000157.1"/>
</dbReference>
<dbReference type="NCBIfam" id="TIGR00614">
    <property type="entry name" value="recQ_fam"/>
    <property type="match status" value="1"/>
</dbReference>
<dbReference type="EC" id="5.6.2.4" evidence="12"/>
<dbReference type="EMBL" id="BFAV01000157">
    <property type="protein sequence ID" value="GBF35128.1"/>
    <property type="molecule type" value="Genomic_DNA"/>
</dbReference>
<keyword evidence="6" id="KW-0378">Hydrolase</keyword>
<comment type="similarity">
    <text evidence="3">Belongs to the helicase family. RecQ subfamily.</text>
</comment>
<evidence type="ECO:0000259" key="17">
    <source>
        <dbReference type="PROSITE" id="PS51192"/>
    </source>
</evidence>
<dbReference type="InterPro" id="IPR044876">
    <property type="entry name" value="HRDC_dom_sf"/>
</dbReference>
<dbReference type="Gene3D" id="3.40.50.300">
    <property type="entry name" value="P-loop containing nucleotide triphosphate hydrolases"/>
    <property type="match status" value="2"/>
</dbReference>
<dbReference type="InterPro" id="IPR001650">
    <property type="entry name" value="Helicase_C-like"/>
</dbReference>
<dbReference type="SUPFAM" id="SSF47819">
    <property type="entry name" value="HRDC-like"/>
    <property type="match status" value="1"/>
</dbReference>
<dbReference type="InterPro" id="IPR010997">
    <property type="entry name" value="HRDC-like_sf"/>
</dbReference>
<dbReference type="InterPro" id="IPR002121">
    <property type="entry name" value="HRDC_dom"/>
</dbReference>
<evidence type="ECO:0000256" key="12">
    <source>
        <dbReference type="ARBA" id="ARBA00034808"/>
    </source>
</evidence>
<dbReference type="SUPFAM" id="SSF46785">
    <property type="entry name" value="Winged helix' DNA-binding domain"/>
    <property type="match status" value="1"/>
</dbReference>
<feature type="domain" description="HRDC" evidence="16">
    <location>
        <begin position="613"/>
        <end position="693"/>
    </location>
</feature>
<dbReference type="SMART" id="SM00341">
    <property type="entry name" value="HRDC"/>
    <property type="match status" value="1"/>
</dbReference>
<dbReference type="GO" id="GO:0016787">
    <property type="term" value="F:hydrolase activity"/>
    <property type="evidence" value="ECO:0007669"/>
    <property type="project" value="UniProtKB-KW"/>
</dbReference>
<dbReference type="InterPro" id="IPR029491">
    <property type="entry name" value="Helicase_HTH"/>
</dbReference>
<dbReference type="GO" id="GO:0006281">
    <property type="term" value="P:DNA repair"/>
    <property type="evidence" value="ECO:0007669"/>
    <property type="project" value="InterPro"/>
</dbReference>
<keyword evidence="8" id="KW-0067">ATP-binding</keyword>
<organism evidence="19 20">
    <name type="scientific">Desulfocucumis palustris</name>
    <dbReference type="NCBI Taxonomy" id="1898651"/>
    <lineage>
        <taxon>Bacteria</taxon>
        <taxon>Bacillati</taxon>
        <taxon>Bacillota</taxon>
        <taxon>Clostridia</taxon>
        <taxon>Eubacteriales</taxon>
        <taxon>Desulfocucumaceae</taxon>
        <taxon>Desulfocucumis</taxon>
    </lineage>
</organism>
<dbReference type="GO" id="GO:0006260">
    <property type="term" value="P:DNA replication"/>
    <property type="evidence" value="ECO:0007669"/>
    <property type="project" value="InterPro"/>
</dbReference>
<dbReference type="GO" id="GO:0005524">
    <property type="term" value="F:ATP binding"/>
    <property type="evidence" value="ECO:0007669"/>
    <property type="project" value="UniProtKB-KW"/>
</dbReference>